<protein>
    <submittedName>
        <fullName evidence="1">RHTO0S01e07712g1_1</fullName>
    </submittedName>
</protein>
<reference evidence="1" key="1">
    <citation type="journal article" date="2014" name="Genome Announc.">
        <title>Draft genome sequence of Rhodosporidium toruloides CECT1137, an oleaginous yeast of biotechnological interest.</title>
        <authorList>
            <person name="Morin N."/>
            <person name="Calcas X."/>
            <person name="Devillers H."/>
            <person name="Durrens P."/>
            <person name="Sherman D.J."/>
            <person name="Nicaud J.-M."/>
            <person name="Neuveglise C."/>
        </authorList>
    </citation>
    <scope>NUCLEOTIDE SEQUENCE</scope>
    <source>
        <strain evidence="1">CECT1137</strain>
    </source>
</reference>
<dbReference type="EMBL" id="LK052936">
    <property type="protein sequence ID" value="CDR35816.1"/>
    <property type="molecule type" value="Genomic_DNA"/>
</dbReference>
<sequence>MPPQLPPSYRVNVLTPLAQLIGSINRKDQHASFVNTPPVRAFRSGVLEVLSEAWWRAELGQVANLTQAQAIRTRLTRNDDEVGKAWLERRDGTYGRSACLTVFSETILGAAVHNVVVALGLGEVDMMLQLGRVYGTLLQSIAFGNYMFDIAISNHMFETPAGFSYLNGELMSTYMRYFLAPIADLVDGTQNPHVFAPTSLARAFCHGVEAALSKHDWDGLSLDASNAIGGRLQADHAKVVAVSPAEGSGHEHRFTALLGTAVCEAIPLNGGRNVVKLGEMYGALLKSLAYPHHVIHAPSGFSYHNGQPMSTSYELAHRQRAPARSLVLAGSTPAVMSAHRKAPSYTAYVVDPLGHLMTVIYRADKNVSFRGSAPAKSFRLGVREAVSEEWWAANFRHGDDYLRALAVRDRLQRDEREVRDEWVKRSGGSNLRSFAVQVFCETVVGLAVYKAIVALHLSEDETMSKCGQAYGALLKSLTTPGNYVNAPGGFSYLNGKPISTTFESPSHRQTTRRSSAFFPIARRTLGRW</sequence>
<dbReference type="AlphaFoldDB" id="A0A061AF98"/>
<accession>A0A061AF98</accession>
<gene>
    <name evidence="1" type="ORF">RHTO0S_01e07712g</name>
</gene>
<organism evidence="1">
    <name type="scientific">Rhodotorula toruloides</name>
    <name type="common">Yeast</name>
    <name type="synonym">Rhodosporidium toruloides</name>
    <dbReference type="NCBI Taxonomy" id="5286"/>
    <lineage>
        <taxon>Eukaryota</taxon>
        <taxon>Fungi</taxon>
        <taxon>Dikarya</taxon>
        <taxon>Basidiomycota</taxon>
        <taxon>Pucciniomycotina</taxon>
        <taxon>Microbotryomycetes</taxon>
        <taxon>Sporidiobolales</taxon>
        <taxon>Sporidiobolaceae</taxon>
        <taxon>Rhodotorula</taxon>
    </lineage>
</organism>
<evidence type="ECO:0000313" key="1">
    <source>
        <dbReference type="EMBL" id="CDR35816.1"/>
    </source>
</evidence>
<name>A0A061AF98_RHOTO</name>
<proteinExistence type="predicted"/>